<name>A0ABN8Z4S3_RANTA</name>
<keyword evidence="3" id="KW-1185">Reference proteome</keyword>
<accession>A0ABN8Z4S3</accession>
<proteinExistence type="predicted"/>
<evidence type="ECO:0000313" key="2">
    <source>
        <dbReference type="EMBL" id="CAI9168887.1"/>
    </source>
</evidence>
<evidence type="ECO:0000313" key="3">
    <source>
        <dbReference type="Proteomes" id="UP001176941"/>
    </source>
</evidence>
<gene>
    <name evidence="2" type="ORF">MRATA1EN1_LOCUS17849</name>
</gene>
<protein>
    <submittedName>
        <fullName evidence="2">Uncharacterized protein</fullName>
    </submittedName>
</protein>
<dbReference type="Proteomes" id="UP001176941">
    <property type="component" value="Chromosome 28"/>
</dbReference>
<dbReference type="EMBL" id="OX459964">
    <property type="protein sequence ID" value="CAI9168887.1"/>
    <property type="molecule type" value="Genomic_DNA"/>
</dbReference>
<sequence length="134" mass="14551">MCMLSCFSRVWLFETPWAIAHQAPLSMGLSRQEYWSGLSCPAPGGLPDPRTERLSPVSPASQADSFLLSHRGNLKEGRATSKTEGTARGTRSVGLQPLSCIQGQATTYSPEVSPPLLFTLSFLQCRAHISDLTL</sequence>
<evidence type="ECO:0000256" key="1">
    <source>
        <dbReference type="SAM" id="MobiDB-lite"/>
    </source>
</evidence>
<feature type="region of interest" description="Disordered" evidence="1">
    <location>
        <begin position="43"/>
        <end position="91"/>
    </location>
</feature>
<organism evidence="2 3">
    <name type="scientific">Rangifer tarandus platyrhynchus</name>
    <name type="common">Svalbard reindeer</name>
    <dbReference type="NCBI Taxonomy" id="3082113"/>
    <lineage>
        <taxon>Eukaryota</taxon>
        <taxon>Metazoa</taxon>
        <taxon>Chordata</taxon>
        <taxon>Craniata</taxon>
        <taxon>Vertebrata</taxon>
        <taxon>Euteleostomi</taxon>
        <taxon>Mammalia</taxon>
        <taxon>Eutheria</taxon>
        <taxon>Laurasiatheria</taxon>
        <taxon>Artiodactyla</taxon>
        <taxon>Ruminantia</taxon>
        <taxon>Pecora</taxon>
        <taxon>Cervidae</taxon>
        <taxon>Odocoileinae</taxon>
        <taxon>Rangifer</taxon>
    </lineage>
</organism>
<reference evidence="2" key="1">
    <citation type="submission" date="2023-04" db="EMBL/GenBank/DDBJ databases">
        <authorList>
            <consortium name="ELIXIR-Norway"/>
        </authorList>
    </citation>
    <scope>NUCLEOTIDE SEQUENCE [LARGE SCALE GENOMIC DNA]</scope>
</reference>